<dbReference type="EMBL" id="PDEM01000020">
    <property type="protein sequence ID" value="PHZ84975.1"/>
    <property type="molecule type" value="Genomic_DNA"/>
</dbReference>
<dbReference type="Pfam" id="PF08447">
    <property type="entry name" value="PAS_3"/>
    <property type="match status" value="1"/>
</dbReference>
<dbReference type="NCBIfam" id="TIGR00229">
    <property type="entry name" value="sensory_box"/>
    <property type="match status" value="1"/>
</dbReference>
<evidence type="ECO:0000259" key="1">
    <source>
        <dbReference type="PROSITE" id="PS50112"/>
    </source>
</evidence>
<dbReference type="OrthoDB" id="266313at2"/>
<evidence type="ECO:0000313" key="2">
    <source>
        <dbReference type="EMBL" id="PHZ84975.1"/>
    </source>
</evidence>
<evidence type="ECO:0000313" key="3">
    <source>
        <dbReference type="Proteomes" id="UP000229730"/>
    </source>
</evidence>
<dbReference type="Gene3D" id="3.30.450.20">
    <property type="entry name" value="PAS domain"/>
    <property type="match status" value="1"/>
</dbReference>
<organism evidence="2 3">
    <name type="scientific">Paremcibacter congregatus</name>
    <dbReference type="NCBI Taxonomy" id="2043170"/>
    <lineage>
        <taxon>Bacteria</taxon>
        <taxon>Pseudomonadati</taxon>
        <taxon>Pseudomonadota</taxon>
        <taxon>Alphaproteobacteria</taxon>
        <taxon>Emcibacterales</taxon>
        <taxon>Emcibacteraceae</taxon>
        <taxon>Paremcibacter</taxon>
    </lineage>
</organism>
<keyword evidence="3" id="KW-1185">Reference proteome</keyword>
<dbReference type="InterPro" id="IPR000014">
    <property type="entry name" value="PAS"/>
</dbReference>
<gene>
    <name evidence="2" type="ORF">CRD36_09645</name>
</gene>
<dbReference type="InterPro" id="IPR013655">
    <property type="entry name" value="PAS_fold_3"/>
</dbReference>
<dbReference type="AlphaFoldDB" id="A0A2G4YRL7"/>
<dbReference type="SUPFAM" id="SSF55785">
    <property type="entry name" value="PYP-like sensor domain (PAS domain)"/>
    <property type="match status" value="1"/>
</dbReference>
<name>A0A2G4YRL7_9PROT</name>
<proteinExistence type="predicted"/>
<dbReference type="PROSITE" id="PS50112">
    <property type="entry name" value="PAS"/>
    <property type="match status" value="1"/>
</dbReference>
<dbReference type="CDD" id="cd00130">
    <property type="entry name" value="PAS"/>
    <property type="match status" value="1"/>
</dbReference>
<protein>
    <submittedName>
        <fullName evidence="2">Chemotaxis protein</fullName>
    </submittedName>
</protein>
<dbReference type="InParanoid" id="A0A2G4YRL7"/>
<comment type="caution">
    <text evidence="2">The sequence shown here is derived from an EMBL/GenBank/DDBJ whole genome shotgun (WGS) entry which is preliminary data.</text>
</comment>
<accession>A0A2G4YRL7</accession>
<dbReference type="Proteomes" id="UP000229730">
    <property type="component" value="Unassembled WGS sequence"/>
</dbReference>
<dbReference type="InterPro" id="IPR035965">
    <property type="entry name" value="PAS-like_dom_sf"/>
</dbReference>
<dbReference type="RefSeq" id="WP_099472571.1">
    <property type="nucleotide sequence ID" value="NZ_CP041025.1"/>
</dbReference>
<reference evidence="2 3" key="1">
    <citation type="submission" date="2017-10" db="EMBL/GenBank/DDBJ databases">
        <title>Frigbacter circumglobatus gen. nov. sp. nov., isolated from sediment cultured in situ.</title>
        <authorList>
            <person name="Zhao Z."/>
        </authorList>
    </citation>
    <scope>NUCLEOTIDE SEQUENCE [LARGE SCALE GENOMIC DNA]</scope>
    <source>
        <strain evidence="2 3">ZYL</strain>
    </source>
</reference>
<feature type="domain" description="PAS" evidence="1">
    <location>
        <begin position="24"/>
        <end position="50"/>
    </location>
</feature>
<sequence length="201" mass="23499">MLNEITAGEDIFLEEHDVIVSKTDLKGRILYVNETFRRISQFSEQELVGEPHSIIRHADMPRCIFKLLWQKLDADEEVFAYVKNRCKNGDYYWVFAHVTPSYDSTGKKVGYHSNRRVPPQNERGVIESLYRFLKDIEESYANKKEGMQAAYDILRGMLKEQGTTYDQFIFEFASFLSRETIDSFLDDYRPATHTISQTQNG</sequence>